<dbReference type="STRING" id="1122619.GCA_000373745_01772"/>
<gene>
    <name evidence="1" type="ORF">I6G29_00860</name>
    <name evidence="2" type="ORF">NCTC11997_00208</name>
</gene>
<keyword evidence="4" id="KW-1185">Reference proteome</keyword>
<protein>
    <submittedName>
        <fullName evidence="2">Uncharacterized protein</fullName>
    </submittedName>
</protein>
<dbReference type="RefSeq" id="WP_018574945.1">
    <property type="nucleotide sequence ID" value="NZ_CP065725.1"/>
</dbReference>
<reference evidence="1 4" key="2">
    <citation type="submission" date="2020-12" db="EMBL/GenBank/DDBJ databases">
        <title>FDA dAtabase for Regulatory Grade micrObial Sequences (FDA-ARGOS): Supporting development and validation of Infectious Disease Dx tests.</title>
        <authorList>
            <person name="Sproer C."/>
            <person name="Gronow S."/>
            <person name="Severitt S."/>
            <person name="Schroder I."/>
            <person name="Tallon L."/>
            <person name="Sadzewicz L."/>
            <person name="Zhao X."/>
            <person name="Boylan J."/>
            <person name="Ott S."/>
            <person name="Bowen H."/>
            <person name="Vavikolanu K."/>
            <person name="Mehta A."/>
            <person name="Aluvathingal J."/>
            <person name="Nadendla S."/>
            <person name="Lowell S."/>
            <person name="Myers T."/>
            <person name="Yan Y."/>
            <person name="Sichtig H."/>
        </authorList>
    </citation>
    <scope>NUCLEOTIDE SEQUENCE [LARGE SCALE GENOMIC DNA]</scope>
    <source>
        <strain evidence="1 4">FDAARGOS_872</strain>
    </source>
</reference>
<dbReference type="EMBL" id="CP065725">
    <property type="protein sequence ID" value="QPT40224.1"/>
    <property type="molecule type" value="Genomic_DNA"/>
</dbReference>
<dbReference type="AlphaFoldDB" id="A0A378XA24"/>
<name>A0A378XA24_9BURK</name>
<dbReference type="Proteomes" id="UP000254603">
    <property type="component" value="Unassembled WGS sequence"/>
</dbReference>
<dbReference type="OrthoDB" id="9758243at2"/>
<proteinExistence type="predicted"/>
<evidence type="ECO:0000313" key="2">
    <source>
        <dbReference type="EMBL" id="SUA50444.1"/>
    </source>
</evidence>
<dbReference type="Proteomes" id="UP000594903">
    <property type="component" value="Chromosome"/>
</dbReference>
<evidence type="ECO:0000313" key="3">
    <source>
        <dbReference type="Proteomes" id="UP000254603"/>
    </source>
</evidence>
<evidence type="ECO:0000313" key="1">
    <source>
        <dbReference type="EMBL" id="QPT40224.1"/>
    </source>
</evidence>
<dbReference type="EMBL" id="UGSB01000001">
    <property type="protein sequence ID" value="SUA50444.1"/>
    <property type="molecule type" value="Genomic_DNA"/>
</dbReference>
<reference evidence="2 3" key="1">
    <citation type="submission" date="2018-06" db="EMBL/GenBank/DDBJ databases">
        <authorList>
            <consortium name="Pathogen Informatics"/>
            <person name="Doyle S."/>
        </authorList>
    </citation>
    <scope>NUCLEOTIDE SEQUENCE [LARGE SCALE GENOMIC DNA]</scope>
    <source>
        <strain evidence="2 3">NCTC11997</strain>
    </source>
</reference>
<evidence type="ECO:0000313" key="4">
    <source>
        <dbReference type="Proteomes" id="UP000594903"/>
    </source>
</evidence>
<sequence>MKYQDEPDAQNRRLAFDRILTEVMLDRRRSDLEIYRLFAVDEAFKASLGQSLQNMLGEY</sequence>
<organism evidence="2 3">
    <name type="scientific">Oligella ureolytica</name>
    <dbReference type="NCBI Taxonomy" id="90244"/>
    <lineage>
        <taxon>Bacteria</taxon>
        <taxon>Pseudomonadati</taxon>
        <taxon>Pseudomonadota</taxon>
        <taxon>Betaproteobacteria</taxon>
        <taxon>Burkholderiales</taxon>
        <taxon>Alcaligenaceae</taxon>
        <taxon>Oligella</taxon>
    </lineage>
</organism>
<accession>A0A378XA24</accession>